<dbReference type="RefSeq" id="WP_157591066.1">
    <property type="nucleotide sequence ID" value="NZ_WPIN01000036.1"/>
</dbReference>
<keyword evidence="2" id="KW-1185">Reference proteome</keyword>
<dbReference type="Proteomes" id="UP000436006">
    <property type="component" value="Unassembled WGS sequence"/>
</dbReference>
<sequence length="175" mass="19623">MITRCDCHKQVDPTCVEKFMGCYGCLTNYYPVCRCNEKTYGNECEALAHGKCLLDQWYQRKYQNEPIVFRVINDNQAYTTFFGCTNVGSLAAIDFSKNSLLIGTKADYGQFINTPVNIRQITQALVAGTNGNYSLQVKVTGEASKNAQGGEWFAFTSVVPKITSTVNLDIQYQFN</sequence>
<organism evidence="1 2">
    <name type="scientific">Spirosoma arboris</name>
    <dbReference type="NCBI Taxonomy" id="2682092"/>
    <lineage>
        <taxon>Bacteria</taxon>
        <taxon>Pseudomonadati</taxon>
        <taxon>Bacteroidota</taxon>
        <taxon>Cytophagia</taxon>
        <taxon>Cytophagales</taxon>
        <taxon>Cytophagaceae</taxon>
        <taxon>Spirosoma</taxon>
    </lineage>
</organism>
<protein>
    <submittedName>
        <fullName evidence="1">Uncharacterized protein</fullName>
    </submittedName>
</protein>
<reference evidence="1 2" key="1">
    <citation type="submission" date="2019-12" db="EMBL/GenBank/DDBJ databases">
        <title>Spirosoma sp. HMF4905 genome sequencing and assembly.</title>
        <authorList>
            <person name="Kang H."/>
            <person name="Cha I."/>
            <person name="Kim H."/>
            <person name="Joh K."/>
        </authorList>
    </citation>
    <scope>NUCLEOTIDE SEQUENCE [LARGE SCALE GENOMIC DNA]</scope>
    <source>
        <strain evidence="1 2">HMF4905</strain>
    </source>
</reference>
<proteinExistence type="predicted"/>
<evidence type="ECO:0000313" key="1">
    <source>
        <dbReference type="EMBL" id="MVM36268.1"/>
    </source>
</evidence>
<gene>
    <name evidence="1" type="ORF">GO755_40040</name>
</gene>
<comment type="caution">
    <text evidence="1">The sequence shown here is derived from an EMBL/GenBank/DDBJ whole genome shotgun (WGS) entry which is preliminary data.</text>
</comment>
<dbReference type="EMBL" id="WPIN01000036">
    <property type="protein sequence ID" value="MVM36268.1"/>
    <property type="molecule type" value="Genomic_DNA"/>
</dbReference>
<dbReference type="AlphaFoldDB" id="A0A7K1SR48"/>
<name>A0A7K1SR48_9BACT</name>
<accession>A0A7K1SR48</accession>
<evidence type="ECO:0000313" key="2">
    <source>
        <dbReference type="Proteomes" id="UP000436006"/>
    </source>
</evidence>